<dbReference type="InterPro" id="IPR001711">
    <property type="entry name" value="PLipase_C_Pinositol-sp_Y"/>
</dbReference>
<dbReference type="SUPFAM" id="SSF51695">
    <property type="entry name" value="PLC-like phosphodiesterases"/>
    <property type="match status" value="1"/>
</dbReference>
<evidence type="ECO:0000313" key="8">
    <source>
        <dbReference type="EMBL" id="PVV03442.1"/>
    </source>
</evidence>
<dbReference type="InterPro" id="IPR011992">
    <property type="entry name" value="EF-hand-dom_pair"/>
</dbReference>
<dbReference type="Pfam" id="PF00388">
    <property type="entry name" value="PI-PLC-X"/>
    <property type="match status" value="1"/>
</dbReference>
<dbReference type="GO" id="GO:0004435">
    <property type="term" value="F:phosphatidylinositol-4,5-bisphosphate phospholipase C activity"/>
    <property type="evidence" value="ECO:0007669"/>
    <property type="project" value="UniProtKB-EC"/>
</dbReference>
<keyword evidence="3 5" id="KW-0442">Lipid degradation</keyword>
<reference evidence="8 9" key="1">
    <citation type="journal article" date="2018" name="MBio">
        <title>Comparative Genomics Reveals the Core Gene Toolbox for the Fungus-Insect Symbiosis.</title>
        <authorList>
            <person name="Wang Y."/>
            <person name="Stata M."/>
            <person name="Wang W."/>
            <person name="Stajich J.E."/>
            <person name="White M.M."/>
            <person name="Moncalvo J.M."/>
        </authorList>
    </citation>
    <scope>NUCLEOTIDE SEQUENCE [LARGE SCALE GENOMIC DNA]</scope>
    <source>
        <strain evidence="8 9">SC-DP-2</strain>
    </source>
</reference>
<dbReference type="InterPro" id="IPR000909">
    <property type="entry name" value="PLipase_C_PInositol-sp_X_dom"/>
</dbReference>
<dbReference type="Gene3D" id="2.30.29.30">
    <property type="entry name" value="Pleckstrin-homology domain (PH domain)/Phosphotyrosine-binding domain (PTB)"/>
    <property type="match status" value="1"/>
</dbReference>
<proteinExistence type="predicted"/>
<dbReference type="Gene3D" id="3.20.20.190">
    <property type="entry name" value="Phosphatidylinositol (PI) phosphodiesterase"/>
    <property type="match status" value="1"/>
</dbReference>
<dbReference type="SUPFAM" id="SSF47473">
    <property type="entry name" value="EF-hand"/>
    <property type="match status" value="1"/>
</dbReference>
<evidence type="ECO:0000256" key="2">
    <source>
        <dbReference type="ARBA" id="ARBA00022801"/>
    </source>
</evidence>
<dbReference type="PROSITE" id="PS50008">
    <property type="entry name" value="PIPLC_Y_DOMAIN"/>
    <property type="match status" value="1"/>
</dbReference>
<keyword evidence="9" id="KW-1185">Reference proteome</keyword>
<organism evidence="8 9">
    <name type="scientific">Smittium megazygosporum</name>
    <dbReference type="NCBI Taxonomy" id="133381"/>
    <lineage>
        <taxon>Eukaryota</taxon>
        <taxon>Fungi</taxon>
        <taxon>Fungi incertae sedis</taxon>
        <taxon>Zoopagomycota</taxon>
        <taxon>Kickxellomycotina</taxon>
        <taxon>Harpellomycetes</taxon>
        <taxon>Harpellales</taxon>
        <taxon>Legeriomycetaceae</taxon>
        <taxon>Smittium</taxon>
    </lineage>
</organism>
<dbReference type="InterPro" id="IPR011993">
    <property type="entry name" value="PH-like_dom_sf"/>
</dbReference>
<accession>A0A2T9ZFS2</accession>
<comment type="caution">
    <text evidence="8">The sequence shown here is derived from an EMBL/GenBank/DDBJ whole genome shotgun (WGS) entry which is preliminary data.</text>
</comment>
<dbReference type="Pfam" id="PF00387">
    <property type="entry name" value="PI-PLC-Y"/>
    <property type="match status" value="1"/>
</dbReference>
<dbReference type="AlphaFoldDB" id="A0A2T9ZFS2"/>
<evidence type="ECO:0000256" key="6">
    <source>
        <dbReference type="SAM" id="MobiDB-lite"/>
    </source>
</evidence>
<dbReference type="PRINTS" id="PR00390">
    <property type="entry name" value="PHPHLIPASEC"/>
</dbReference>
<dbReference type="PANTHER" id="PTHR10336">
    <property type="entry name" value="PHOSPHOINOSITIDE-SPECIFIC PHOSPHOLIPASE C FAMILY PROTEIN"/>
    <property type="match status" value="1"/>
</dbReference>
<dbReference type="GO" id="GO:0016042">
    <property type="term" value="P:lipid catabolic process"/>
    <property type="evidence" value="ECO:0007669"/>
    <property type="project" value="UniProtKB-KW"/>
</dbReference>
<dbReference type="Proteomes" id="UP000245609">
    <property type="component" value="Unassembled WGS sequence"/>
</dbReference>
<dbReference type="OrthoDB" id="269822at2759"/>
<dbReference type="InterPro" id="IPR001192">
    <property type="entry name" value="PI-PLC_fam"/>
</dbReference>
<dbReference type="PROSITE" id="PS50007">
    <property type="entry name" value="PIPLC_X_DOMAIN"/>
    <property type="match status" value="1"/>
</dbReference>
<dbReference type="GO" id="GO:0051209">
    <property type="term" value="P:release of sequestered calcium ion into cytosol"/>
    <property type="evidence" value="ECO:0007669"/>
    <property type="project" value="TreeGrafter"/>
</dbReference>
<feature type="region of interest" description="Disordered" evidence="6">
    <location>
        <begin position="31"/>
        <end position="52"/>
    </location>
</feature>
<dbReference type="SMART" id="SM00148">
    <property type="entry name" value="PLCXc"/>
    <property type="match status" value="1"/>
</dbReference>
<evidence type="ECO:0000256" key="1">
    <source>
        <dbReference type="ARBA" id="ARBA00012368"/>
    </source>
</evidence>
<dbReference type="SMART" id="SM00149">
    <property type="entry name" value="PLCYc"/>
    <property type="match status" value="1"/>
</dbReference>
<dbReference type="STRING" id="133381.A0A2T9ZFS2"/>
<keyword evidence="4 5" id="KW-0443">Lipid metabolism</keyword>
<dbReference type="PANTHER" id="PTHR10336:SF36">
    <property type="entry name" value="1-PHOSPHATIDYLINOSITOL 4,5-BISPHOSPHATE PHOSPHODIESTERASE BETA-4"/>
    <property type="match status" value="1"/>
</dbReference>
<feature type="compositionally biased region" description="Low complexity" evidence="6">
    <location>
        <begin position="31"/>
        <end position="44"/>
    </location>
</feature>
<gene>
    <name evidence="8" type="ORF">BB560_002076</name>
</gene>
<dbReference type="InterPro" id="IPR017946">
    <property type="entry name" value="PLC-like_Pdiesterase_TIM-brl"/>
</dbReference>
<name>A0A2T9ZFS2_9FUNG</name>
<feature type="domain" description="PI-PLC Y-box" evidence="7">
    <location>
        <begin position="830"/>
        <end position="969"/>
    </location>
</feature>
<dbReference type="EMBL" id="MBFS01000233">
    <property type="protein sequence ID" value="PVV03442.1"/>
    <property type="molecule type" value="Genomic_DNA"/>
</dbReference>
<dbReference type="GO" id="GO:0048015">
    <property type="term" value="P:phosphatidylinositol-mediated signaling"/>
    <property type="evidence" value="ECO:0007669"/>
    <property type="project" value="TreeGrafter"/>
</dbReference>
<sequence length="1218" mass="139476">MFLNENHPLTDNFHSLPANIPSLYDFKFDSSSTNSSNRLTRNPSQSSSTGNSNVLKKQSLVLQLPIFDSFYFSFLENKTHEKSKVLSIQEKSPTFNSSEKPPLFKDSTLASTRGKIISTSRFRYLYSNIFARFHDWILNKTSASQNDSDIFYSLKLGSSYFLTERPLYTFPILSGIPAVLDLPLEITSIKSKNYKMSCFCESSSEFETSLSSMSNYSCLKHQELNQVIPLGYSGLEKLPEFASKEYRMLKATTRKLHYRFFSLSLQQQRIIWKSKYGKLIKKVNLESIYEVQIGSRSVYDLPFPQNVLKKKGYNIIIIYYLVRGVHKRLIFFTESQEDFNDWSMIKILLKYLRPLQSYADKKRWSSIILNRQQSDNYVIYKKSFFMDLRHKMNQLHKKSMSFSRQFNYFYEKPKIRNGLPNPISNYIPSKRSNRAHKSSLSSSTKFTGSLEKGDLQGLHSEPFLNLFRNLKSKSSPISSYYVPKNNVQVKKSEILSELGSCDSFSKVLEKTPIDQTQKKPHQIMNIFKDAFKSFFSNWKKEEIGFSDFFHLIVFIQKEPYTFSAIKNIFQRYCNDSGKLSQGGLMAYLQSSFNSIHYNPHDQSHLDNMDLPLTHYFISSSHNTYLIGDQIIGDSSVEGYIRALHEGCRCLELDCWDGPLGEPVVCHGRTLTTRISFKSAIEVIYKYAFVTSPFPVILSLEMHCSLLQQSKVAHILRHILGDSLVTEKVPSKFGIPTPNELKYRFLVKSRTHLNRDVTSNKSSSGKNSDIKYTIQSLNLNSFFLKQSELAPQSLLTKSSNSEVRENANKSNFERTTLPHKCYNKDKVSKDLSDLAVYFKAMHFEDLTQDYIMSGAIVSISETTADQIKILNRKNVLQNPTTKSNACNNADIGSRQYIYSCLTCKSNQCFVRVYPGVARINSTNFNPLNYWSNGVQMVAINYQTNDFGKRINDSFYKQGLRAGYILKPQNLYASCDESKNLCSEIKNCSDDLATKPTHSRNGSKKLIDGNICILELNKSKEKKGYLEINPKKKDDTKENAFASLNAEPNRKLNTCSNTHLYTLSNVVKYSSMAGYAHTSIIIKFLSLDTGIKLPITNKSPIAAFCELELLYDNTGFNSGMYANLATVNFKKKPASLNKQPQNFYLPLLPDTEFPESKFQFITESEDRKSIDANFYPSLVKSLKLNVRSITRNSGERSSILSNQGKLIIIIFIYYLPKNES</sequence>
<protein>
    <recommendedName>
        <fullName evidence="1 5">Phosphoinositide phospholipase C</fullName>
        <ecNumber evidence="1 5">3.1.4.11</ecNumber>
    </recommendedName>
</protein>
<keyword evidence="2 5" id="KW-0378">Hydrolase</keyword>
<evidence type="ECO:0000313" key="9">
    <source>
        <dbReference type="Proteomes" id="UP000245609"/>
    </source>
</evidence>
<dbReference type="EC" id="3.1.4.11" evidence="1 5"/>
<evidence type="ECO:0000259" key="7">
    <source>
        <dbReference type="PROSITE" id="PS50008"/>
    </source>
</evidence>
<evidence type="ECO:0000256" key="4">
    <source>
        <dbReference type="ARBA" id="ARBA00023098"/>
    </source>
</evidence>
<evidence type="ECO:0000256" key="5">
    <source>
        <dbReference type="RuleBase" id="RU361133"/>
    </source>
</evidence>
<dbReference type="CDD" id="cd08558">
    <property type="entry name" value="PI-PLCc_eukaryota"/>
    <property type="match status" value="1"/>
</dbReference>
<evidence type="ECO:0000256" key="3">
    <source>
        <dbReference type="ARBA" id="ARBA00022963"/>
    </source>
</evidence>
<comment type="catalytic activity">
    <reaction evidence="5">
        <text>a 1,2-diacyl-sn-glycero-3-phospho-(1D-myo-inositol-4,5-bisphosphate) + H2O = 1D-myo-inositol 1,4,5-trisphosphate + a 1,2-diacyl-sn-glycerol + H(+)</text>
        <dbReference type="Rhea" id="RHEA:33179"/>
        <dbReference type="ChEBI" id="CHEBI:15377"/>
        <dbReference type="ChEBI" id="CHEBI:15378"/>
        <dbReference type="ChEBI" id="CHEBI:17815"/>
        <dbReference type="ChEBI" id="CHEBI:58456"/>
        <dbReference type="ChEBI" id="CHEBI:203600"/>
        <dbReference type="EC" id="3.1.4.11"/>
    </reaction>
</comment>